<proteinExistence type="predicted"/>
<evidence type="ECO:0000313" key="4">
    <source>
        <dbReference type="RefSeq" id="XP_010441211.1"/>
    </source>
</evidence>
<dbReference type="PANTHER" id="PTHR31286">
    <property type="entry name" value="GLYCINE-RICH CELL WALL STRUCTURAL PROTEIN 1.8-LIKE"/>
    <property type="match status" value="1"/>
</dbReference>
<keyword evidence="3" id="KW-1185">Reference proteome</keyword>
<name>A0ABM0UHG1_CAMSA</name>
<evidence type="ECO:0000259" key="1">
    <source>
        <dbReference type="Pfam" id="PF14111"/>
    </source>
</evidence>
<dbReference type="Proteomes" id="UP000694864">
    <property type="component" value="Chromosome 11"/>
</dbReference>
<feature type="domain" description="Zinc knuckle CX2CX4HX4C" evidence="2">
    <location>
        <begin position="160"/>
        <end position="208"/>
    </location>
</feature>
<evidence type="ECO:0000259" key="2">
    <source>
        <dbReference type="Pfam" id="PF14392"/>
    </source>
</evidence>
<dbReference type="Pfam" id="PF14111">
    <property type="entry name" value="DUF4283"/>
    <property type="match status" value="1"/>
</dbReference>
<dbReference type="RefSeq" id="XP_010441211.1">
    <property type="nucleotide sequence ID" value="XM_010442909.2"/>
</dbReference>
<reference evidence="4" key="2">
    <citation type="submission" date="2025-08" db="UniProtKB">
        <authorList>
            <consortium name="RefSeq"/>
        </authorList>
    </citation>
    <scope>IDENTIFICATION</scope>
    <source>
        <tissue evidence="4">Leaf</tissue>
    </source>
</reference>
<feature type="domain" description="DUF4283" evidence="1">
    <location>
        <begin position="34"/>
        <end position="107"/>
    </location>
</feature>
<dbReference type="InterPro" id="IPR025558">
    <property type="entry name" value="DUF4283"/>
</dbReference>
<sequence>MRLIKLMASDDDDSDIVRLPAFDNSDLITTLKRTTLIGRIMNPEVQNVDSLVMTLPRLWKLEDRVKGMGLGSGTFRFDFEREDLLEVMTMEPFNFNHWMVSIVRWEPIIHKDYPSAITFWVRIVGLPQDLWTDQNFRIIGDQLGTVQEVDEENAMVNMTIDSTMPLCFEMPVQFETGGEDVLVKMEYEKLSGYCDSCFSLRHDEESCPERDWRNHEENDLRQSD</sequence>
<evidence type="ECO:0000313" key="3">
    <source>
        <dbReference type="Proteomes" id="UP000694864"/>
    </source>
</evidence>
<reference evidence="3" key="1">
    <citation type="journal article" date="2014" name="Nat. Commun.">
        <title>The emerging biofuel crop Camelina sativa retains a highly undifferentiated hexaploid genome structure.</title>
        <authorList>
            <person name="Kagale S."/>
            <person name="Koh C."/>
            <person name="Nixon J."/>
            <person name="Bollina V."/>
            <person name="Clarke W.E."/>
            <person name="Tuteja R."/>
            <person name="Spillane C."/>
            <person name="Robinson S.J."/>
            <person name="Links M.G."/>
            <person name="Clarke C."/>
            <person name="Higgins E.E."/>
            <person name="Huebert T."/>
            <person name="Sharpe A.G."/>
            <person name="Parkin I.A."/>
        </authorList>
    </citation>
    <scope>NUCLEOTIDE SEQUENCE [LARGE SCALE GENOMIC DNA]</scope>
    <source>
        <strain evidence="3">cv. DH55</strain>
    </source>
</reference>
<dbReference type="GeneID" id="104724422"/>
<organism evidence="3 4">
    <name type="scientific">Camelina sativa</name>
    <name type="common">False flax</name>
    <name type="synonym">Myagrum sativum</name>
    <dbReference type="NCBI Taxonomy" id="90675"/>
    <lineage>
        <taxon>Eukaryota</taxon>
        <taxon>Viridiplantae</taxon>
        <taxon>Streptophyta</taxon>
        <taxon>Embryophyta</taxon>
        <taxon>Tracheophyta</taxon>
        <taxon>Spermatophyta</taxon>
        <taxon>Magnoliopsida</taxon>
        <taxon>eudicotyledons</taxon>
        <taxon>Gunneridae</taxon>
        <taxon>Pentapetalae</taxon>
        <taxon>rosids</taxon>
        <taxon>malvids</taxon>
        <taxon>Brassicales</taxon>
        <taxon>Brassicaceae</taxon>
        <taxon>Camelineae</taxon>
        <taxon>Camelina</taxon>
    </lineage>
</organism>
<gene>
    <name evidence="4" type="primary">LOC104724422</name>
</gene>
<accession>A0ABM0UHG1</accession>
<dbReference type="InterPro" id="IPR025836">
    <property type="entry name" value="Zn_knuckle_CX2CX4HX4C"/>
</dbReference>
<dbReference type="InterPro" id="IPR040256">
    <property type="entry name" value="At4g02000-like"/>
</dbReference>
<protein>
    <submittedName>
        <fullName evidence="4">Uncharacterized protein At4g02000-like isoform X1</fullName>
    </submittedName>
</protein>
<dbReference type="PANTHER" id="PTHR31286:SF178">
    <property type="entry name" value="DUF4283 DOMAIN-CONTAINING PROTEIN"/>
    <property type="match status" value="1"/>
</dbReference>
<dbReference type="Pfam" id="PF14392">
    <property type="entry name" value="zf-CCHC_4"/>
    <property type="match status" value="1"/>
</dbReference>